<keyword evidence="3 7" id="KW-1134">Transmembrane beta strand</keyword>
<evidence type="ECO:0000256" key="2">
    <source>
        <dbReference type="ARBA" id="ARBA00022448"/>
    </source>
</evidence>
<evidence type="ECO:0000256" key="7">
    <source>
        <dbReference type="PROSITE-ProRule" id="PRU01360"/>
    </source>
</evidence>
<keyword evidence="4 7" id="KW-0812">Transmembrane</keyword>
<proteinExistence type="inferred from homology"/>
<evidence type="ECO:0000256" key="4">
    <source>
        <dbReference type="ARBA" id="ARBA00022692"/>
    </source>
</evidence>
<dbReference type="Gene3D" id="2.170.130.10">
    <property type="entry name" value="TonB-dependent receptor, plug domain"/>
    <property type="match status" value="1"/>
</dbReference>
<dbReference type="InterPro" id="IPR023997">
    <property type="entry name" value="TonB-dep_OMP_SusC/RagA_CS"/>
</dbReference>
<dbReference type="Pfam" id="PF13715">
    <property type="entry name" value="CarbopepD_reg_2"/>
    <property type="match status" value="1"/>
</dbReference>
<dbReference type="InterPro" id="IPR037066">
    <property type="entry name" value="Plug_dom_sf"/>
</dbReference>
<evidence type="ECO:0000256" key="9">
    <source>
        <dbReference type="SAM" id="SignalP"/>
    </source>
</evidence>
<comment type="similarity">
    <text evidence="7">Belongs to the TonB-dependent receptor family.</text>
</comment>
<keyword evidence="2 7" id="KW-0813">Transport</keyword>
<dbReference type="InterPro" id="IPR036942">
    <property type="entry name" value="Beta-barrel_TonB_sf"/>
</dbReference>
<feature type="region of interest" description="Disordered" evidence="8">
    <location>
        <begin position="193"/>
        <end position="212"/>
    </location>
</feature>
<keyword evidence="9" id="KW-0732">Signal</keyword>
<keyword evidence="12" id="KW-1185">Reference proteome</keyword>
<evidence type="ECO:0000256" key="3">
    <source>
        <dbReference type="ARBA" id="ARBA00022452"/>
    </source>
</evidence>
<protein>
    <submittedName>
        <fullName evidence="11">SusC/RagA family TonB-linked outer membrane protein</fullName>
    </submittedName>
</protein>
<feature type="domain" description="TonB-dependent receptor plug" evidence="10">
    <location>
        <begin position="158"/>
        <end position="283"/>
    </location>
</feature>
<dbReference type="InterPro" id="IPR039426">
    <property type="entry name" value="TonB-dep_rcpt-like"/>
</dbReference>
<dbReference type="PROSITE" id="PS52016">
    <property type="entry name" value="TONB_DEPENDENT_REC_3"/>
    <property type="match status" value="1"/>
</dbReference>
<dbReference type="SUPFAM" id="SSF49464">
    <property type="entry name" value="Carboxypeptidase regulatory domain-like"/>
    <property type="match status" value="1"/>
</dbReference>
<dbReference type="InterPro" id="IPR012910">
    <property type="entry name" value="Plug_dom"/>
</dbReference>
<evidence type="ECO:0000256" key="5">
    <source>
        <dbReference type="ARBA" id="ARBA00023136"/>
    </source>
</evidence>
<feature type="signal peptide" evidence="9">
    <location>
        <begin position="1"/>
        <end position="41"/>
    </location>
</feature>
<dbReference type="NCBIfam" id="TIGR04057">
    <property type="entry name" value="SusC_RagA_signa"/>
    <property type="match status" value="1"/>
</dbReference>
<evidence type="ECO:0000256" key="8">
    <source>
        <dbReference type="SAM" id="MobiDB-lite"/>
    </source>
</evidence>
<name>A0ABY2DPY3_9FLAO</name>
<gene>
    <name evidence="11" type="ORF">E0I61_11225</name>
</gene>
<sequence>MKRKLHSEESEKFTRQKKIIPWTTKKAAFVCLIFFNLTAFANNEDFSLNHGKDIIKRGFESIKVVQDITITGKVTGELGENLAGASVKIKGSTKAVSTGQDGSFSIVAKDTDVLVVSFIGYVTKEITVDNQKEIKIRLKPEQNELSDIVVIGYQKAHKKNVNAAVTTISSKQLESIPVLSVSALIASLSTGVQTPSQSGAPGGRGSVVIRGNSNMSGSVDGTGYSNPLYVIDGVQTSLEDLAGYNTSNTDFLASLNPNDIESIDLLKDASAAAIYGSRGANGVIIITTKKGTALDKPEFNFSMNTGISPIPQLVPMLVGSAERNAKMGMIDKWWKTQYAQGTQVPMVLSDSLNPAFNNNVDYQGMFYRTGLTQKYNLSVRGGSETSNYRVSLGYDNAEGVIQNSGFKRYTLATNLNSKVGKSFENQLRISLTFTDNQTGQGNPDQGNFQFNTTLPTDPASLNSSLFYISDEKKQSFRGELNEKLNTDEAILTTISNFSRFNLYDGLTFNTQFNFVYSTEKKNYYEPSTLREEGDGLASYALYTRKNLSSDIYLSYYKTVKDHTFTGILGTKTDYNKYEDMGLWAQGFGSDAIQVINDRYTKGEMYGYTSIESNALLSYFGRFGYRFKERYMIDGSYSIDGSSRFGKDVRWAKFPSVSVGWIFSDEPFIKRNTSNILSYGKLRASYGVNGKQFDANFLRYGSYDLGYGGNPLWSNTMNVSTYGGVTGVVPNYNAIGNSKLSWENSKQWNIGVDLDLFDNRVNVTFDAYNKKTDKLFFDVLFPAYSGYNKAKANVAGVMNYGWETMIKWQVFPRANDWNLELTAGFSQNKNFVTKLPNGNRDFYGVDVNGRGFGYVVGLPLNLPVLFRNEYILDNMSQLPVNPYTGQPLHGKGAWAAIAPGFPIWKDYNGDYLLSDEDGLKDNILDTKFKPTPDIIGSFNVNLKYKGWYLQAYSQFSFGSDIMNTVLQGYMDRYDRGDTEWAQKGLADLSNLTFWQQPGDGAAGVRFPALYPSVNGLPPYYRFRDGQSLWMESGDFWKISNASLGYTFDKGPILEKLNLSRVRIYGSVLNPYQWQRSKTVTDASQVDEHGYTYGNGYPQAKTISFGLDVKF</sequence>
<dbReference type="InterPro" id="IPR008969">
    <property type="entry name" value="CarboxyPept-like_regulatory"/>
</dbReference>
<dbReference type="Proteomes" id="UP000294685">
    <property type="component" value="Unassembled WGS sequence"/>
</dbReference>
<dbReference type="NCBIfam" id="TIGR04056">
    <property type="entry name" value="OMP_RagA_SusC"/>
    <property type="match status" value="1"/>
</dbReference>
<dbReference type="Pfam" id="PF07715">
    <property type="entry name" value="Plug"/>
    <property type="match status" value="1"/>
</dbReference>
<organism evidence="11 12">
    <name type="scientific">Flavobacterium ranwuense</name>
    <dbReference type="NCBI Taxonomy" id="2541725"/>
    <lineage>
        <taxon>Bacteria</taxon>
        <taxon>Pseudomonadati</taxon>
        <taxon>Bacteroidota</taxon>
        <taxon>Flavobacteriia</taxon>
        <taxon>Flavobacteriales</taxon>
        <taxon>Flavobacteriaceae</taxon>
        <taxon>Flavobacterium</taxon>
    </lineage>
</organism>
<dbReference type="RefSeq" id="WP_132071474.1">
    <property type="nucleotide sequence ID" value="NZ_SMLH01000006.1"/>
</dbReference>
<evidence type="ECO:0000313" key="12">
    <source>
        <dbReference type="Proteomes" id="UP000294685"/>
    </source>
</evidence>
<comment type="caution">
    <text evidence="11">The sequence shown here is derived from an EMBL/GenBank/DDBJ whole genome shotgun (WGS) entry which is preliminary data.</text>
</comment>
<comment type="subcellular location">
    <subcellularLocation>
        <location evidence="1 7">Cell outer membrane</location>
        <topology evidence="1 7">Multi-pass membrane protein</topology>
    </subcellularLocation>
</comment>
<keyword evidence="6 7" id="KW-0998">Cell outer membrane</keyword>
<evidence type="ECO:0000259" key="10">
    <source>
        <dbReference type="Pfam" id="PF07715"/>
    </source>
</evidence>
<dbReference type="SUPFAM" id="SSF56935">
    <property type="entry name" value="Porins"/>
    <property type="match status" value="1"/>
</dbReference>
<evidence type="ECO:0000256" key="6">
    <source>
        <dbReference type="ARBA" id="ARBA00023237"/>
    </source>
</evidence>
<dbReference type="Gene3D" id="2.60.40.1120">
    <property type="entry name" value="Carboxypeptidase-like, regulatory domain"/>
    <property type="match status" value="1"/>
</dbReference>
<dbReference type="InterPro" id="IPR023996">
    <property type="entry name" value="TonB-dep_OMP_SusC/RagA"/>
</dbReference>
<feature type="chain" id="PRO_5046092603" evidence="9">
    <location>
        <begin position="42"/>
        <end position="1109"/>
    </location>
</feature>
<keyword evidence="5 7" id="KW-0472">Membrane</keyword>
<accession>A0ABY2DPY3</accession>
<dbReference type="EMBL" id="SMLH01000006">
    <property type="protein sequence ID" value="TDE28457.1"/>
    <property type="molecule type" value="Genomic_DNA"/>
</dbReference>
<reference evidence="11 12" key="1">
    <citation type="submission" date="2019-03" db="EMBL/GenBank/DDBJ databases">
        <title>Novel species of Flavobacterium.</title>
        <authorList>
            <person name="Liu Q."/>
            <person name="Xin Y.-H."/>
        </authorList>
    </citation>
    <scope>NUCLEOTIDE SEQUENCE [LARGE SCALE GENOMIC DNA]</scope>
    <source>
        <strain evidence="11 12">LB2P22</strain>
    </source>
</reference>
<dbReference type="Gene3D" id="2.40.170.20">
    <property type="entry name" value="TonB-dependent receptor, beta-barrel domain"/>
    <property type="match status" value="1"/>
</dbReference>
<evidence type="ECO:0000313" key="11">
    <source>
        <dbReference type="EMBL" id="TDE28457.1"/>
    </source>
</evidence>
<evidence type="ECO:0000256" key="1">
    <source>
        <dbReference type="ARBA" id="ARBA00004571"/>
    </source>
</evidence>